<dbReference type="SMART" id="SM00228">
    <property type="entry name" value="PDZ"/>
    <property type="match status" value="1"/>
</dbReference>
<feature type="signal peptide" evidence="5">
    <location>
        <begin position="1"/>
        <end position="17"/>
    </location>
</feature>
<feature type="compositionally biased region" description="Basic and acidic residues" evidence="4">
    <location>
        <begin position="333"/>
        <end position="347"/>
    </location>
</feature>
<dbReference type="HOGENOM" id="CLU_755801_0_0_0"/>
<dbReference type="InterPro" id="IPR001478">
    <property type="entry name" value="PDZ"/>
</dbReference>
<feature type="region of interest" description="Disordered" evidence="4">
    <location>
        <begin position="329"/>
        <end position="357"/>
    </location>
</feature>
<gene>
    <name evidence="7" type="ordered locus">Psta_3926</name>
</gene>
<evidence type="ECO:0000313" key="7">
    <source>
        <dbReference type="EMBL" id="ADB18580.1"/>
    </source>
</evidence>
<name>D2R1W9_PIRSD</name>
<dbReference type="EMBL" id="CP001848">
    <property type="protein sequence ID" value="ADB18580.1"/>
    <property type="molecule type" value="Genomic_DNA"/>
</dbReference>
<dbReference type="InterPro" id="IPR009003">
    <property type="entry name" value="Peptidase_S1_PA"/>
</dbReference>
<dbReference type="PANTHER" id="PTHR22939">
    <property type="entry name" value="SERINE PROTEASE FAMILY S1C HTRA-RELATED"/>
    <property type="match status" value="1"/>
</dbReference>
<dbReference type="STRING" id="530564.Psta_3926"/>
<dbReference type="AlphaFoldDB" id="D2R1W9"/>
<evidence type="ECO:0000256" key="5">
    <source>
        <dbReference type="SAM" id="SignalP"/>
    </source>
</evidence>
<dbReference type="GO" id="GO:0042597">
    <property type="term" value="C:periplasmic space"/>
    <property type="evidence" value="ECO:0007669"/>
    <property type="project" value="TreeGrafter"/>
</dbReference>
<dbReference type="InterPro" id="IPR036034">
    <property type="entry name" value="PDZ_sf"/>
</dbReference>
<evidence type="ECO:0000256" key="3">
    <source>
        <dbReference type="ARBA" id="ARBA00022801"/>
    </source>
</evidence>
<evidence type="ECO:0000256" key="4">
    <source>
        <dbReference type="SAM" id="MobiDB-lite"/>
    </source>
</evidence>
<feature type="domain" description="PDZ" evidence="6">
    <location>
        <begin position="160"/>
        <end position="206"/>
    </location>
</feature>
<reference evidence="7 8" key="1">
    <citation type="journal article" date="2009" name="Stand. Genomic Sci.">
        <title>Complete genome sequence of Pirellula staleyi type strain (ATCC 27377).</title>
        <authorList>
            <person name="Clum A."/>
            <person name="Tindall B.J."/>
            <person name="Sikorski J."/>
            <person name="Ivanova N."/>
            <person name="Mavrommatis K."/>
            <person name="Lucas S."/>
            <person name="Glavina del Rio T."/>
            <person name="Nolan M."/>
            <person name="Chen F."/>
            <person name="Tice H."/>
            <person name="Pitluck S."/>
            <person name="Cheng J.F."/>
            <person name="Chertkov O."/>
            <person name="Brettin T."/>
            <person name="Han C."/>
            <person name="Detter J.C."/>
            <person name="Kuske C."/>
            <person name="Bruce D."/>
            <person name="Goodwin L."/>
            <person name="Ovchinikova G."/>
            <person name="Pati A."/>
            <person name="Mikhailova N."/>
            <person name="Chen A."/>
            <person name="Palaniappan K."/>
            <person name="Land M."/>
            <person name="Hauser L."/>
            <person name="Chang Y.J."/>
            <person name="Jeffries C.D."/>
            <person name="Chain P."/>
            <person name="Rohde M."/>
            <person name="Goker M."/>
            <person name="Bristow J."/>
            <person name="Eisen J.A."/>
            <person name="Markowitz V."/>
            <person name="Hugenholtz P."/>
            <person name="Kyrpides N.C."/>
            <person name="Klenk H.P."/>
            <person name="Lapidus A."/>
        </authorList>
    </citation>
    <scope>NUCLEOTIDE SEQUENCE [LARGE SCALE GENOMIC DNA]</scope>
    <source>
        <strain evidence="8">ATCC 27377 / DSM 6068 / ICPB 4128</strain>
    </source>
</reference>
<comment type="similarity">
    <text evidence="1">Belongs to the peptidase S1C family.</text>
</comment>
<dbReference type="SUPFAM" id="SSF50494">
    <property type="entry name" value="Trypsin-like serine proteases"/>
    <property type="match status" value="1"/>
</dbReference>
<sequence length="357" mass="37905" precursor="true">MKKLLLAFAVVVSPVVANLVVDTPRAMATERSHSRVLAAFRDVVTESTQSTVRIFCDGRKSAMGTVVSADGYVLTKASELRGKVECQLHDGRRMEAKIVGRDNGLDIAMLKIEAKDLKPVSFDGPSAPPVGSLLATPGIERDPLAIGILSVSPRNIPAPSGALGVQLDTSEDVARIEQVMPGSAAEKAGLQADDVITHVNEKSIKGRQEMVETIRGYMPGERVSLKVKRGKEELTISATLGSLATLVHGDRADFQNNLGGSLSTRRAGFVSVIQHDTVLRPSDCGGPLVDLDGRVIGINIARAGRVESYALTLEVVKPLLESLMSGNLAGPADKAKVDDKTAAEMPKEQQPTSQSVE</sequence>
<dbReference type="OrthoDB" id="268129at2"/>
<dbReference type="InterPro" id="IPR043504">
    <property type="entry name" value="Peptidase_S1_PA_chymotrypsin"/>
</dbReference>
<evidence type="ECO:0000259" key="6">
    <source>
        <dbReference type="PROSITE" id="PS50106"/>
    </source>
</evidence>
<dbReference type="KEGG" id="psl:Psta_3926"/>
<evidence type="ECO:0000313" key="8">
    <source>
        <dbReference type="Proteomes" id="UP000001887"/>
    </source>
</evidence>
<keyword evidence="2" id="KW-0645">Protease</keyword>
<keyword evidence="5" id="KW-0732">Signal</keyword>
<dbReference type="PANTHER" id="PTHR22939:SF129">
    <property type="entry name" value="SERINE PROTEASE HTRA2, MITOCHONDRIAL"/>
    <property type="match status" value="1"/>
</dbReference>
<dbReference type="GO" id="GO:0004252">
    <property type="term" value="F:serine-type endopeptidase activity"/>
    <property type="evidence" value="ECO:0007669"/>
    <property type="project" value="InterPro"/>
</dbReference>
<dbReference type="PROSITE" id="PS50106">
    <property type="entry name" value="PDZ"/>
    <property type="match status" value="1"/>
</dbReference>
<dbReference type="Gene3D" id="2.40.10.10">
    <property type="entry name" value="Trypsin-like serine proteases"/>
    <property type="match status" value="2"/>
</dbReference>
<dbReference type="Gene3D" id="2.30.42.10">
    <property type="match status" value="1"/>
</dbReference>
<evidence type="ECO:0000256" key="2">
    <source>
        <dbReference type="ARBA" id="ARBA00022670"/>
    </source>
</evidence>
<dbReference type="InterPro" id="IPR001940">
    <property type="entry name" value="Peptidase_S1C"/>
</dbReference>
<evidence type="ECO:0000256" key="1">
    <source>
        <dbReference type="ARBA" id="ARBA00010541"/>
    </source>
</evidence>
<dbReference type="Proteomes" id="UP000001887">
    <property type="component" value="Chromosome"/>
</dbReference>
<accession>D2R1W9</accession>
<dbReference type="SUPFAM" id="SSF50156">
    <property type="entry name" value="PDZ domain-like"/>
    <property type="match status" value="1"/>
</dbReference>
<dbReference type="GO" id="GO:0006515">
    <property type="term" value="P:protein quality control for misfolded or incompletely synthesized proteins"/>
    <property type="evidence" value="ECO:0007669"/>
    <property type="project" value="TreeGrafter"/>
</dbReference>
<feature type="chain" id="PRO_5003034520" evidence="5">
    <location>
        <begin position="18"/>
        <end position="357"/>
    </location>
</feature>
<organism evidence="7 8">
    <name type="scientific">Pirellula staleyi (strain ATCC 27377 / DSM 6068 / ICPB 4128)</name>
    <name type="common">Pirella staleyi</name>
    <dbReference type="NCBI Taxonomy" id="530564"/>
    <lineage>
        <taxon>Bacteria</taxon>
        <taxon>Pseudomonadati</taxon>
        <taxon>Planctomycetota</taxon>
        <taxon>Planctomycetia</taxon>
        <taxon>Pirellulales</taxon>
        <taxon>Pirellulaceae</taxon>
        <taxon>Pirellula</taxon>
    </lineage>
</organism>
<dbReference type="eggNOG" id="COG0265">
    <property type="taxonomic scope" value="Bacteria"/>
</dbReference>
<proteinExistence type="inferred from homology"/>
<dbReference type="Pfam" id="PF13180">
    <property type="entry name" value="PDZ_2"/>
    <property type="match status" value="1"/>
</dbReference>
<keyword evidence="8" id="KW-1185">Reference proteome</keyword>
<keyword evidence="3" id="KW-0378">Hydrolase</keyword>
<protein>
    <submittedName>
        <fullName evidence="7">PDZ/DHR/GLGF domain protein</fullName>
    </submittedName>
</protein>
<dbReference type="PRINTS" id="PR00834">
    <property type="entry name" value="PROTEASES2C"/>
</dbReference>